<dbReference type="Gene3D" id="3.40.50.10540">
    <property type="entry name" value="Crotonobetainyl-coa:carnitine coa-transferase, domain 1"/>
    <property type="match status" value="1"/>
</dbReference>
<dbReference type="PANTHER" id="PTHR48228">
    <property type="entry name" value="SUCCINYL-COA--D-CITRAMALATE COA-TRANSFERASE"/>
    <property type="match status" value="1"/>
</dbReference>
<dbReference type="PATRIC" id="fig|1278076.4.peg.4549"/>
<proteinExistence type="predicted"/>
<dbReference type="PANTHER" id="PTHR48228:SF5">
    <property type="entry name" value="ALPHA-METHYLACYL-COA RACEMASE"/>
    <property type="match status" value="1"/>
</dbReference>
<dbReference type="EMBL" id="AOEX01000081">
    <property type="protein sequence ID" value="EME56244.1"/>
    <property type="molecule type" value="Genomic_DNA"/>
</dbReference>
<gene>
    <name evidence="1" type="ORF">G352_22186</name>
</gene>
<dbReference type="InterPro" id="IPR044855">
    <property type="entry name" value="CoA-Trfase_III_dom3_sf"/>
</dbReference>
<reference evidence="1 2" key="1">
    <citation type="journal article" date="2013" name="Genome Announc.">
        <title>Draft Genome Sequence of Rhodococcus ruber Strain BKS 20-38.</title>
        <authorList>
            <person name="Bala M."/>
            <person name="Kumar S."/>
            <person name="Raghava G.P."/>
            <person name="Mayilraj S."/>
        </authorList>
    </citation>
    <scope>NUCLEOTIDE SEQUENCE [LARGE SCALE GENOMIC DNA]</scope>
    <source>
        <strain evidence="1 2">BKS 20-38</strain>
    </source>
</reference>
<dbReference type="Proteomes" id="UP000011731">
    <property type="component" value="Unassembled WGS sequence"/>
</dbReference>
<sequence length="334" mass="36282">MIRLERTASTPASNSFTFRGRTVVEADLKDEQDRALVRKLALSADVLVEGFRPGVMERLGFGPDELTAANTSLVYARMTGWGQTGPAAHEPGHDLSYLAMVGAARSIAHEGQDPVPPLNMVADYGGGLLLAYGIGLALFERSRSGVGQVIDAAMADAALLLMSGLWQRKADGHWSDTPGTNDMDSGAPHYNSYRTSDGHYMAVASAEPKFFANMTRILGLENELAGTREDRTRWREAKHTIAQVFATKTRDEWTELFTGAEACVTPVNAVSEVAADPHVRARSMMLDRDGAVFPAAAPRLSRTGPRLSDTAVRRLDLETAVDTWRTYCTPTSTH</sequence>
<evidence type="ECO:0000313" key="1">
    <source>
        <dbReference type="EMBL" id="EME56244.1"/>
    </source>
</evidence>
<protein>
    <submittedName>
        <fullName evidence="1">Alpha-methylacyl-CoA racemase Mcr</fullName>
    </submittedName>
</protein>
<comment type="caution">
    <text evidence="1">The sequence shown here is derived from an EMBL/GenBank/DDBJ whole genome shotgun (WGS) entry which is preliminary data.</text>
</comment>
<dbReference type="InterPro" id="IPR023606">
    <property type="entry name" value="CoA-Trfase_III_dom_1_sf"/>
</dbReference>
<dbReference type="Gene3D" id="3.30.1540.10">
    <property type="entry name" value="formyl-coa transferase, domain 3"/>
    <property type="match status" value="1"/>
</dbReference>
<organism evidence="1 2">
    <name type="scientific">Rhodococcus ruber BKS 20-38</name>
    <dbReference type="NCBI Taxonomy" id="1278076"/>
    <lineage>
        <taxon>Bacteria</taxon>
        <taxon>Bacillati</taxon>
        <taxon>Actinomycetota</taxon>
        <taxon>Actinomycetes</taxon>
        <taxon>Mycobacteriales</taxon>
        <taxon>Nocardiaceae</taxon>
        <taxon>Rhodococcus</taxon>
    </lineage>
</organism>
<name>M2Z6G2_9NOCA</name>
<keyword evidence="2" id="KW-1185">Reference proteome</keyword>
<dbReference type="AlphaFoldDB" id="M2Z6G2"/>
<dbReference type="InterPro" id="IPR050509">
    <property type="entry name" value="CoA-transferase_III"/>
</dbReference>
<evidence type="ECO:0000313" key="2">
    <source>
        <dbReference type="Proteomes" id="UP000011731"/>
    </source>
</evidence>
<dbReference type="InterPro" id="IPR003673">
    <property type="entry name" value="CoA-Trfase_fam_III"/>
</dbReference>
<dbReference type="GO" id="GO:0003824">
    <property type="term" value="F:catalytic activity"/>
    <property type="evidence" value="ECO:0007669"/>
    <property type="project" value="InterPro"/>
</dbReference>
<dbReference type="Pfam" id="PF02515">
    <property type="entry name" value="CoA_transf_3"/>
    <property type="match status" value="1"/>
</dbReference>
<accession>M2Z6G2</accession>
<dbReference type="SUPFAM" id="SSF89796">
    <property type="entry name" value="CoA-transferase family III (CaiB/BaiF)"/>
    <property type="match status" value="1"/>
</dbReference>